<evidence type="ECO:0000259" key="1">
    <source>
        <dbReference type="Pfam" id="PF01261"/>
    </source>
</evidence>
<dbReference type="PATRIC" id="fig|1236046.5.peg.974"/>
<dbReference type="PANTHER" id="PTHR12110">
    <property type="entry name" value="HYDROXYPYRUVATE ISOMERASE"/>
    <property type="match status" value="1"/>
</dbReference>
<dbReference type="EMBL" id="DQBS01000026">
    <property type="protein sequence ID" value="HCO69167.1"/>
    <property type="molecule type" value="Genomic_DNA"/>
</dbReference>
<reference evidence="3" key="1">
    <citation type="journal article" date="2015" name="MBio">
        <title>Genome-resolved metagenomic analysis reveals roles for candidate phyla and other microbial community members in biogeochemical transformations in oil reservoirs.</title>
        <authorList>
            <person name="Hu P."/>
            <person name="Tom L."/>
            <person name="Singh A."/>
            <person name="Thomas B.C."/>
            <person name="Baker B.J."/>
            <person name="Piceno Y.M."/>
            <person name="Andersen G.L."/>
            <person name="Banfield J.F."/>
        </authorList>
    </citation>
    <scope>NUCLEOTIDE SEQUENCE [LARGE SCALE GENOMIC DNA]</scope>
    <source>
        <strain evidence="3">46_70</strain>
    </source>
</reference>
<protein>
    <submittedName>
        <fullName evidence="3">Sugar phosphate isomerase/epimerase</fullName>
    </submittedName>
</protein>
<gene>
    <name evidence="2" type="ORF">DIT26_01040</name>
    <name evidence="3" type="ORF">XE02_1148</name>
</gene>
<dbReference type="Pfam" id="PF01261">
    <property type="entry name" value="AP_endonuc_2"/>
    <property type="match status" value="1"/>
</dbReference>
<dbReference type="EMBL" id="LGGW01000114">
    <property type="protein sequence ID" value="KUK89164.1"/>
    <property type="molecule type" value="Genomic_DNA"/>
</dbReference>
<dbReference type="Proteomes" id="UP000264215">
    <property type="component" value="Unassembled WGS sequence"/>
</dbReference>
<sequence length="289" mass="32168">MKIGFHTDAFNSAVFSFEKALRWAKENDVHYIEPGIIDGVSWIHGLGYFPHISLSEDPLKTRIKMEEYGVRFSQIDSAYPLSGNEGFYNGVPYVLKSIPWAKLAGCPNIATTDGLKKPSGFGEDEALELMKRAYSIIVETAELYEININIEVHGYFTTNPDLLEKMLDFVQSDRLGLNLDTGNTFIAGQDPVAFCRRFIDKIKHVHIKDVSEDLAAAMRGKDTGIGISHSAIGDGVNSDNIKTIIAMLRDHGYTGTLSMECEGMGGPLIERSLKWLRTTLEELGIEEEK</sequence>
<evidence type="ECO:0000313" key="4">
    <source>
        <dbReference type="Proteomes" id="UP000055014"/>
    </source>
</evidence>
<organism evidence="3 4">
    <name type="scientific">Mesotoga infera</name>
    <dbReference type="NCBI Taxonomy" id="1236046"/>
    <lineage>
        <taxon>Bacteria</taxon>
        <taxon>Thermotogati</taxon>
        <taxon>Thermotogota</taxon>
        <taxon>Thermotogae</taxon>
        <taxon>Kosmotogales</taxon>
        <taxon>Kosmotogaceae</taxon>
        <taxon>Mesotoga</taxon>
    </lineage>
</organism>
<comment type="caution">
    <text evidence="3">The sequence shown here is derived from an EMBL/GenBank/DDBJ whole genome shotgun (WGS) entry which is preliminary data.</text>
</comment>
<proteinExistence type="predicted"/>
<name>A0A101I626_9BACT</name>
<evidence type="ECO:0000313" key="2">
    <source>
        <dbReference type="EMBL" id="HCO69167.1"/>
    </source>
</evidence>
<keyword evidence="3" id="KW-0413">Isomerase</keyword>
<evidence type="ECO:0000313" key="5">
    <source>
        <dbReference type="Proteomes" id="UP000264215"/>
    </source>
</evidence>
<reference evidence="4" key="2">
    <citation type="journal article" date="2015" name="MBio">
        <title>Genome-Resolved Metagenomic Analysis Reveals Roles for Candidate Phyla and Other Microbial Community Members in Biogeochemical Transformations in Oil Reservoirs.</title>
        <authorList>
            <person name="Hu P."/>
            <person name="Tom L."/>
            <person name="Singh A."/>
            <person name="Thomas B.C."/>
            <person name="Baker B.J."/>
            <person name="Piceno Y.M."/>
            <person name="Andersen G.L."/>
            <person name="Banfield J.F."/>
        </authorList>
    </citation>
    <scope>NUCLEOTIDE SEQUENCE [LARGE SCALE GENOMIC DNA]</scope>
</reference>
<dbReference type="InterPro" id="IPR013022">
    <property type="entry name" value="Xyl_isomerase-like_TIM-brl"/>
</dbReference>
<dbReference type="Gene3D" id="3.20.20.150">
    <property type="entry name" value="Divalent-metal-dependent TIM barrel enzymes"/>
    <property type="match status" value="1"/>
</dbReference>
<dbReference type="InterPro" id="IPR036237">
    <property type="entry name" value="Xyl_isomerase-like_sf"/>
</dbReference>
<feature type="domain" description="Xylose isomerase-like TIM barrel" evidence="1">
    <location>
        <begin position="50"/>
        <end position="278"/>
    </location>
</feature>
<dbReference type="AlphaFoldDB" id="A0A101I626"/>
<accession>A0A101I626</accession>
<evidence type="ECO:0000313" key="3">
    <source>
        <dbReference type="EMBL" id="KUK89164.1"/>
    </source>
</evidence>
<reference evidence="2 5" key="3">
    <citation type="journal article" date="2018" name="Nat. Biotechnol.">
        <title>A standardized bacterial taxonomy based on genome phylogeny substantially revises the tree of life.</title>
        <authorList>
            <person name="Parks D.H."/>
            <person name="Chuvochina M."/>
            <person name="Waite D.W."/>
            <person name="Rinke C."/>
            <person name="Skarshewski A."/>
            <person name="Chaumeil P.A."/>
            <person name="Hugenholtz P."/>
        </authorList>
    </citation>
    <scope>NUCLEOTIDE SEQUENCE [LARGE SCALE GENOMIC DNA]</scope>
    <source>
        <strain evidence="2">UBA9905</strain>
    </source>
</reference>
<dbReference type="InterPro" id="IPR050312">
    <property type="entry name" value="IolE/XylAMocC-like"/>
</dbReference>
<dbReference type="SUPFAM" id="SSF51658">
    <property type="entry name" value="Xylose isomerase-like"/>
    <property type="match status" value="1"/>
</dbReference>
<dbReference type="Proteomes" id="UP000055014">
    <property type="component" value="Unassembled WGS sequence"/>
</dbReference>
<dbReference type="GO" id="GO:0016853">
    <property type="term" value="F:isomerase activity"/>
    <property type="evidence" value="ECO:0007669"/>
    <property type="project" value="UniProtKB-KW"/>
</dbReference>